<evidence type="ECO:0000313" key="1">
    <source>
        <dbReference type="EMBL" id="KAL3743859.1"/>
    </source>
</evidence>
<name>A0ABD3KX18_EUCGL</name>
<sequence length="86" mass="9489">MERVVQVLVKAVVSKTRKVVSGLTTLCWSKSVFSMAEEVAKRLVVIGPEVLLFGVLKCFLGGTGRVASVSIFILEIIINLRPWKKD</sequence>
<accession>A0ABD3KX18</accession>
<evidence type="ECO:0000313" key="2">
    <source>
        <dbReference type="Proteomes" id="UP001634007"/>
    </source>
</evidence>
<gene>
    <name evidence="1" type="ORF">ACJRO7_019032</name>
</gene>
<reference evidence="1 2" key="1">
    <citation type="submission" date="2024-11" db="EMBL/GenBank/DDBJ databases">
        <title>Chromosome-level genome assembly of Eucalyptus globulus Labill. provides insights into its genome evolution.</title>
        <authorList>
            <person name="Li X."/>
        </authorList>
    </citation>
    <scope>NUCLEOTIDE SEQUENCE [LARGE SCALE GENOMIC DNA]</scope>
    <source>
        <strain evidence="1">CL2024</strain>
        <tissue evidence="1">Fresh tender leaves</tissue>
    </source>
</reference>
<dbReference type="EMBL" id="JBJKBG010000004">
    <property type="protein sequence ID" value="KAL3743859.1"/>
    <property type="molecule type" value="Genomic_DNA"/>
</dbReference>
<keyword evidence="2" id="KW-1185">Reference proteome</keyword>
<dbReference type="AlphaFoldDB" id="A0ABD3KX18"/>
<organism evidence="1 2">
    <name type="scientific">Eucalyptus globulus</name>
    <name type="common">Tasmanian blue gum</name>
    <dbReference type="NCBI Taxonomy" id="34317"/>
    <lineage>
        <taxon>Eukaryota</taxon>
        <taxon>Viridiplantae</taxon>
        <taxon>Streptophyta</taxon>
        <taxon>Embryophyta</taxon>
        <taxon>Tracheophyta</taxon>
        <taxon>Spermatophyta</taxon>
        <taxon>Magnoliopsida</taxon>
        <taxon>eudicotyledons</taxon>
        <taxon>Gunneridae</taxon>
        <taxon>Pentapetalae</taxon>
        <taxon>rosids</taxon>
        <taxon>malvids</taxon>
        <taxon>Myrtales</taxon>
        <taxon>Myrtaceae</taxon>
        <taxon>Myrtoideae</taxon>
        <taxon>Eucalypteae</taxon>
        <taxon>Eucalyptus</taxon>
    </lineage>
</organism>
<comment type="caution">
    <text evidence="1">The sequence shown here is derived from an EMBL/GenBank/DDBJ whole genome shotgun (WGS) entry which is preliminary data.</text>
</comment>
<dbReference type="Proteomes" id="UP001634007">
    <property type="component" value="Unassembled WGS sequence"/>
</dbReference>
<proteinExistence type="predicted"/>
<protein>
    <submittedName>
        <fullName evidence="1">Uncharacterized protein</fullName>
    </submittedName>
</protein>